<evidence type="ECO:0000256" key="2">
    <source>
        <dbReference type="ARBA" id="ARBA00008657"/>
    </source>
</evidence>
<evidence type="ECO:0000256" key="4">
    <source>
        <dbReference type="ARBA" id="ARBA00022490"/>
    </source>
</evidence>
<evidence type="ECO:0000313" key="7">
    <source>
        <dbReference type="Proteomes" id="UP000760407"/>
    </source>
</evidence>
<dbReference type="Proteomes" id="UP000760407">
    <property type="component" value="Unassembled WGS sequence"/>
</dbReference>
<organism evidence="6 7">
    <name type="scientific">Francisella philomiragia</name>
    <dbReference type="NCBI Taxonomy" id="28110"/>
    <lineage>
        <taxon>Bacteria</taxon>
        <taxon>Pseudomonadati</taxon>
        <taxon>Pseudomonadota</taxon>
        <taxon>Gammaproteobacteria</taxon>
        <taxon>Thiotrichales</taxon>
        <taxon>Francisellaceae</taxon>
        <taxon>Francisella</taxon>
    </lineage>
</organism>
<comment type="subcellular location">
    <subcellularLocation>
        <location evidence="1">Cytoplasm</location>
        <location evidence="1">Nucleoid</location>
    </subcellularLocation>
</comment>
<evidence type="ECO:0000313" key="6">
    <source>
        <dbReference type="EMBL" id="MBK2301781.1"/>
    </source>
</evidence>
<comment type="caution">
    <text evidence="6">The sequence shown here is derived from an EMBL/GenBank/DDBJ whole genome shotgun (WGS) entry which is preliminary data.</text>
</comment>
<comment type="similarity">
    <text evidence="2">Belongs to the RdgC family.</text>
</comment>
<accession>A0ABS1GAE5</accession>
<dbReference type="PANTHER" id="PTHR38103">
    <property type="entry name" value="RECOMBINATION-ASSOCIATED PROTEIN RDGC"/>
    <property type="match status" value="1"/>
</dbReference>
<sequence>MRNYKEIKFLKLKSKSIADLEVNSLTLKSCKGRSQRGAVGFVNPIEDRDDLVIEHNHFLFLCVGIETKVLPAKVIQQTTQEKIKDLEKSRYVSKKEAHEIKEDTELALSIEAFTVLKRVDLYIDKFNEYIAINSTTESDIKLVMMMLAKIGVVYKNIVPYSVSFLTDWFLHDEYPETIAFHDKCKLATSTRENNLSLIANGPAGWEKIKSLSTGYSLIKELQVTWQEELAFTITSDMKFKSVKILDFFNHNSSDDDLTNLLLMADLFSKLFLDIKNWNVIEESLND</sequence>
<evidence type="ECO:0000256" key="5">
    <source>
        <dbReference type="ARBA" id="ARBA00023172"/>
    </source>
</evidence>
<protein>
    <recommendedName>
        <fullName evidence="3">Recombination-associated protein RdgC</fullName>
    </recommendedName>
</protein>
<proteinExistence type="inferred from homology"/>
<dbReference type="PANTHER" id="PTHR38103:SF1">
    <property type="entry name" value="RECOMBINATION-ASSOCIATED PROTEIN RDGC"/>
    <property type="match status" value="1"/>
</dbReference>
<dbReference type="RefSeq" id="WP_200165841.1">
    <property type="nucleotide sequence ID" value="NZ_JACTSG010000002.1"/>
</dbReference>
<gene>
    <name evidence="6" type="primary">rdgC</name>
    <name evidence="6" type="ORF">IBE52_02535</name>
</gene>
<reference evidence="6 7" key="1">
    <citation type="submission" date="2020-08" db="EMBL/GenBank/DDBJ databases">
        <title>Comparative genomics of Francisella species.</title>
        <authorList>
            <person name="Sahl J."/>
            <person name="Sjodin A."/>
            <person name="Wagner D."/>
            <person name="Forsman M."/>
        </authorList>
    </citation>
    <scope>NUCLEOTIDE SEQUENCE [LARGE SCALE GENOMIC DNA]</scope>
    <source>
        <strain evidence="6 7">F1093</strain>
    </source>
</reference>
<evidence type="ECO:0000256" key="3">
    <source>
        <dbReference type="ARBA" id="ARBA00022296"/>
    </source>
</evidence>
<dbReference type="InterPro" id="IPR007476">
    <property type="entry name" value="RdgC"/>
</dbReference>
<keyword evidence="4" id="KW-0963">Cytoplasm</keyword>
<dbReference type="Pfam" id="PF04381">
    <property type="entry name" value="RdgC"/>
    <property type="match status" value="1"/>
</dbReference>
<dbReference type="EMBL" id="JACTSG010000002">
    <property type="protein sequence ID" value="MBK2301781.1"/>
    <property type="molecule type" value="Genomic_DNA"/>
</dbReference>
<evidence type="ECO:0000256" key="1">
    <source>
        <dbReference type="ARBA" id="ARBA00004453"/>
    </source>
</evidence>
<keyword evidence="5" id="KW-0233">DNA recombination</keyword>
<keyword evidence="7" id="KW-1185">Reference proteome</keyword>
<name>A0ABS1GAE5_9GAMM</name>